<dbReference type="AlphaFoldDB" id="A0A2W4XK57"/>
<sequence>MRFLRDSFFVYSPSTLAPTNLPALRPNDLPVLTALPPLESCRVCVIIPVRNEAENLPAAISALAQQIDDAGKRLDPNCYEVLLLANNCSDNTVAIAHSLSRRYPIQLHTIEVSLPKAQAFVGKARQMVMHEAYRRLSLIGLKNRIIASTDGDTKVSPNWISALIKEFDQGIDAVGGRIITRRAAAPGINHGISLYYLRRLAHTYLSSQLECLLDPQTHDCWPRHFQYCGANMAVTAQMYGKVGGMPLVKDEEDVALYCRLKQADAKIRHSLAAQVSTSARRLGRATGGLAELLEELAKTSQKRQTILVETPELTESRILLCRQLRHTWGVLHKSNSFSVYEYERTAALLAKSLGLSPAHLRQAIERTATFGRLVEAIATHQKQTIDPKRMAQATTEISLANMHLRQRLQSIRQQKADATNPYVVLQTLQQIQSIPLFSLTQ</sequence>
<reference evidence="12" key="1">
    <citation type="submission" date="2018-04" db="EMBL/GenBank/DDBJ databases">
        <authorList>
            <person name="Cornet L."/>
        </authorList>
    </citation>
    <scope>NUCLEOTIDE SEQUENCE [LARGE SCALE GENOMIC DNA]</scope>
</reference>
<dbReference type="InterPro" id="IPR029044">
    <property type="entry name" value="Nucleotide-diphossugar_trans"/>
</dbReference>
<dbReference type="InterPro" id="IPR001173">
    <property type="entry name" value="Glyco_trans_2-like"/>
</dbReference>
<keyword evidence="2" id="KW-1003">Cell membrane</keyword>
<dbReference type="Gene3D" id="3.90.550.10">
    <property type="entry name" value="Spore Coat Polysaccharide Biosynthesis Protein SpsA, Chain A"/>
    <property type="match status" value="1"/>
</dbReference>
<dbReference type="SUPFAM" id="SSF53448">
    <property type="entry name" value="Nucleotide-diphospho-sugar transferases"/>
    <property type="match status" value="1"/>
</dbReference>
<evidence type="ECO:0000256" key="6">
    <source>
        <dbReference type="ARBA" id="ARBA00037281"/>
    </source>
</evidence>
<comment type="subcellular location">
    <subcellularLocation>
        <location evidence="1">Cell membrane</location>
    </subcellularLocation>
</comment>
<accession>A0A2W4XK57</accession>
<evidence type="ECO:0000256" key="7">
    <source>
        <dbReference type="ARBA" id="ARBA00037904"/>
    </source>
</evidence>
<dbReference type="GO" id="GO:0005886">
    <property type="term" value="C:plasma membrane"/>
    <property type="evidence" value="ECO:0007669"/>
    <property type="project" value="UniProtKB-SubCell"/>
</dbReference>
<evidence type="ECO:0000256" key="5">
    <source>
        <dbReference type="ARBA" id="ARBA00023136"/>
    </source>
</evidence>
<dbReference type="Proteomes" id="UP000249794">
    <property type="component" value="Unassembled WGS sequence"/>
</dbReference>
<dbReference type="GO" id="GO:0016757">
    <property type="term" value="F:glycosyltransferase activity"/>
    <property type="evidence" value="ECO:0007669"/>
    <property type="project" value="UniProtKB-KW"/>
</dbReference>
<evidence type="ECO:0000256" key="2">
    <source>
        <dbReference type="ARBA" id="ARBA00022475"/>
    </source>
</evidence>
<name>A0A2W4XK57_9CYAN</name>
<evidence type="ECO:0000259" key="10">
    <source>
        <dbReference type="Pfam" id="PF00535"/>
    </source>
</evidence>
<comment type="caution">
    <text evidence="11">The sequence shown here is derived from an EMBL/GenBank/DDBJ whole genome shotgun (WGS) entry which is preliminary data.</text>
</comment>
<comment type="similarity">
    <text evidence="8">Belongs to the glycosyltransferase 2 family. CrtQ subfamily.</text>
</comment>
<gene>
    <name evidence="11" type="ORF">DCF15_08605</name>
</gene>
<keyword evidence="3" id="KW-0328">Glycosyltransferase</keyword>
<evidence type="ECO:0000256" key="8">
    <source>
        <dbReference type="ARBA" id="ARBA00038120"/>
    </source>
</evidence>
<dbReference type="PANTHER" id="PTHR43646:SF2">
    <property type="entry name" value="GLYCOSYLTRANSFERASE 2-LIKE DOMAIN-CONTAINING PROTEIN"/>
    <property type="match status" value="1"/>
</dbReference>
<reference evidence="11 12" key="2">
    <citation type="submission" date="2018-06" db="EMBL/GenBank/DDBJ databases">
        <title>Metagenomic assembly of (sub)arctic Cyanobacteria and their associated microbiome from non-axenic cultures.</title>
        <authorList>
            <person name="Baurain D."/>
        </authorList>
    </citation>
    <scope>NUCLEOTIDE SEQUENCE [LARGE SCALE GENOMIC DNA]</scope>
    <source>
        <strain evidence="11">ULC027bin1</strain>
    </source>
</reference>
<evidence type="ECO:0000256" key="1">
    <source>
        <dbReference type="ARBA" id="ARBA00004236"/>
    </source>
</evidence>
<protein>
    <recommendedName>
        <fullName evidence="9">4,4'-diaponeurosporenoate glycosyltransferase</fullName>
    </recommendedName>
</protein>
<evidence type="ECO:0000313" key="12">
    <source>
        <dbReference type="Proteomes" id="UP000249794"/>
    </source>
</evidence>
<proteinExistence type="inferred from homology"/>
<evidence type="ECO:0000256" key="4">
    <source>
        <dbReference type="ARBA" id="ARBA00022679"/>
    </source>
</evidence>
<dbReference type="EMBL" id="QBMP01000070">
    <property type="protein sequence ID" value="PZO56472.1"/>
    <property type="molecule type" value="Genomic_DNA"/>
</dbReference>
<keyword evidence="4 11" id="KW-0808">Transferase</keyword>
<dbReference type="Pfam" id="PF00535">
    <property type="entry name" value="Glycos_transf_2"/>
    <property type="match status" value="1"/>
</dbReference>
<comment type="pathway">
    <text evidence="7">Carotenoid biosynthesis; staphyloxanthin biosynthesis; staphyloxanthin from farnesyl diphosphate: step 4/5.</text>
</comment>
<evidence type="ECO:0000256" key="9">
    <source>
        <dbReference type="ARBA" id="ARBA00040345"/>
    </source>
</evidence>
<evidence type="ECO:0000313" key="11">
    <source>
        <dbReference type="EMBL" id="PZO56472.1"/>
    </source>
</evidence>
<comment type="function">
    <text evidence="6">Catalyzes the glycosylation of 4,4'-diaponeurosporenoate, i.e. the esterification of glucose at the C1'' position with the carboxyl group of 4,4'-diaponeurosporenic acid, to form glycosyl-4,4'-diaponeurosporenoate. This is a step in the biosynthesis of staphyloxanthin, an orange pigment present in most staphylococci strains.</text>
</comment>
<feature type="domain" description="Glycosyltransferase 2-like" evidence="10">
    <location>
        <begin position="44"/>
        <end position="196"/>
    </location>
</feature>
<keyword evidence="5" id="KW-0472">Membrane</keyword>
<dbReference type="PANTHER" id="PTHR43646">
    <property type="entry name" value="GLYCOSYLTRANSFERASE"/>
    <property type="match status" value="1"/>
</dbReference>
<evidence type="ECO:0000256" key="3">
    <source>
        <dbReference type="ARBA" id="ARBA00022676"/>
    </source>
</evidence>
<organism evidence="11 12">
    <name type="scientific">Phormidesmis priestleyi</name>
    <dbReference type="NCBI Taxonomy" id="268141"/>
    <lineage>
        <taxon>Bacteria</taxon>
        <taxon>Bacillati</taxon>
        <taxon>Cyanobacteriota</taxon>
        <taxon>Cyanophyceae</taxon>
        <taxon>Leptolyngbyales</taxon>
        <taxon>Leptolyngbyaceae</taxon>
        <taxon>Phormidesmis</taxon>
    </lineage>
</organism>